<gene>
    <name evidence="1" type="ORF">WG68_11500</name>
</gene>
<comment type="caution">
    <text evidence="1">The sequence shown here is derived from an EMBL/GenBank/DDBJ whole genome shotgun (WGS) entry which is preliminary data.</text>
</comment>
<reference evidence="1 2" key="1">
    <citation type="submission" date="2015-03" db="EMBL/GenBank/DDBJ databases">
        <title>Draft genome sequences of two protease-producing strains of Arsukibacterium isolated from two cold and alkaline environments.</title>
        <authorList>
            <person name="Lylloff J.E."/>
            <person name="Skov L.B."/>
            <person name="Jepsen M."/>
            <person name="Hallin P.F."/>
            <person name="Sorensen S.J."/>
            <person name="Stougaard P."/>
            <person name="Glaring M.A."/>
        </authorList>
    </citation>
    <scope>NUCLEOTIDE SEQUENCE [LARGE SCALE GENOMIC DNA]</scope>
    <source>
        <strain evidence="1 2">GCM72</strain>
    </source>
</reference>
<name>A0A0M2V4K9_9GAMM</name>
<keyword evidence="2" id="KW-1185">Reference proteome</keyword>
<dbReference type="STRING" id="336831.WG68_11500"/>
<dbReference type="EMBL" id="LAHO01000010">
    <property type="protein sequence ID" value="KKO45339.1"/>
    <property type="molecule type" value="Genomic_DNA"/>
</dbReference>
<proteinExistence type="predicted"/>
<organism evidence="1 2">
    <name type="scientific">Arsukibacterium ikkense</name>
    <dbReference type="NCBI Taxonomy" id="336831"/>
    <lineage>
        <taxon>Bacteria</taxon>
        <taxon>Pseudomonadati</taxon>
        <taxon>Pseudomonadota</taxon>
        <taxon>Gammaproteobacteria</taxon>
        <taxon>Chromatiales</taxon>
        <taxon>Chromatiaceae</taxon>
        <taxon>Arsukibacterium</taxon>
    </lineage>
</organism>
<dbReference type="Proteomes" id="UP000034228">
    <property type="component" value="Unassembled WGS sequence"/>
</dbReference>
<sequence length="170" mass="19101">MNEQQLEQALHQLDNEISPQRDLWPGIAARLQNHVTACPEQAPATQRAKSKWQSPASAAAIVLVALLGWQFATLAPPAQHTAAMPSAELQLLQVFEQQKARQLAQIVAIADGFDNWQQQLIIWDQAIAQVRQALQLYPDEPRLLAQLQQLYQQQLAYIERATLQQPLVIS</sequence>
<accession>A0A0M2V4K9</accession>
<dbReference type="OrthoDB" id="6227277at2"/>
<evidence type="ECO:0000313" key="2">
    <source>
        <dbReference type="Proteomes" id="UP000034228"/>
    </source>
</evidence>
<dbReference type="AlphaFoldDB" id="A0A0M2V4K9"/>
<protein>
    <submittedName>
        <fullName evidence="1">Uncharacterized protein</fullName>
    </submittedName>
</protein>
<evidence type="ECO:0000313" key="1">
    <source>
        <dbReference type="EMBL" id="KKO45339.1"/>
    </source>
</evidence>
<dbReference type="RefSeq" id="WP_046557834.1">
    <property type="nucleotide sequence ID" value="NZ_LAHO01000010.1"/>
</dbReference>